<protein>
    <recommendedName>
        <fullName evidence="5">Protein YAE1</fullName>
    </recommendedName>
    <alternativeName>
        <fullName evidence="4">Protein yae1</fullName>
    </alternativeName>
</protein>
<keyword evidence="6" id="KW-0963">Cytoplasm</keyword>
<feature type="domain" description="Essential protein Yae1 N-terminal" evidence="9">
    <location>
        <begin position="45"/>
        <end position="83"/>
    </location>
</feature>
<comment type="similarity">
    <text evidence="3">Belongs to the YAE1 family.</text>
</comment>
<evidence type="ECO:0000256" key="4">
    <source>
        <dbReference type="ARBA" id="ARBA00017286"/>
    </source>
</evidence>
<evidence type="ECO:0000313" key="11">
    <source>
        <dbReference type="Proteomes" id="UP001329825"/>
    </source>
</evidence>
<dbReference type="RefSeq" id="XP_062789542.1">
    <property type="nucleotide sequence ID" value="XM_062933491.1"/>
</dbReference>
<feature type="compositionally biased region" description="Basic and acidic residues" evidence="8">
    <location>
        <begin position="150"/>
        <end position="160"/>
    </location>
</feature>
<accession>A0ABZ1CTX8</accession>
<organism evidence="10 11">
    <name type="scientific">Kwoniella shivajii</name>
    <dbReference type="NCBI Taxonomy" id="564305"/>
    <lineage>
        <taxon>Eukaryota</taxon>
        <taxon>Fungi</taxon>
        <taxon>Dikarya</taxon>
        <taxon>Basidiomycota</taxon>
        <taxon>Agaricomycotina</taxon>
        <taxon>Tremellomycetes</taxon>
        <taxon>Tremellales</taxon>
        <taxon>Cryptococcaceae</taxon>
        <taxon>Kwoniella</taxon>
    </lineage>
</organism>
<gene>
    <name evidence="10" type="ORF">IL334_001737</name>
</gene>
<dbReference type="PANTHER" id="PTHR18829">
    <property type="entry name" value="PROTEIN YAE1 HOMOLOG"/>
    <property type="match status" value="1"/>
</dbReference>
<dbReference type="EMBL" id="CP141882">
    <property type="protein sequence ID" value="WRT64802.1"/>
    <property type="molecule type" value="Genomic_DNA"/>
</dbReference>
<name>A0ABZ1CTX8_9TREE</name>
<dbReference type="InterPro" id="IPR038881">
    <property type="entry name" value="Yae1-like"/>
</dbReference>
<evidence type="ECO:0000256" key="2">
    <source>
        <dbReference type="ARBA" id="ARBA00004496"/>
    </source>
</evidence>
<evidence type="ECO:0000256" key="6">
    <source>
        <dbReference type="ARBA" id="ARBA00022490"/>
    </source>
</evidence>
<evidence type="ECO:0000256" key="7">
    <source>
        <dbReference type="ARBA" id="ARBA00023242"/>
    </source>
</evidence>
<dbReference type="Proteomes" id="UP001329825">
    <property type="component" value="Chromosome 2"/>
</dbReference>
<comment type="subcellular location">
    <subcellularLocation>
        <location evidence="2">Cytoplasm</location>
    </subcellularLocation>
    <subcellularLocation>
        <location evidence="1">Nucleus</location>
    </subcellularLocation>
</comment>
<dbReference type="Pfam" id="PF09811">
    <property type="entry name" value="Yae1_N"/>
    <property type="match status" value="1"/>
</dbReference>
<evidence type="ECO:0000313" key="10">
    <source>
        <dbReference type="EMBL" id="WRT64802.1"/>
    </source>
</evidence>
<evidence type="ECO:0000256" key="8">
    <source>
        <dbReference type="SAM" id="MobiDB-lite"/>
    </source>
</evidence>
<dbReference type="InterPro" id="IPR019191">
    <property type="entry name" value="Essential_protein_Yae1_N"/>
</dbReference>
<sequence length="202" mass="22332">MAYSPVADIIEDDEDWLERPSQGGASDPLVNQEFTRLSNKFSDAGYREGITDGKLVTLQQGFDEGFASSVPLSRRVGILRGQAAALLAISTSTSSTASTSHASNDFVESIRDIIRQLGVLKSDEVLPVDQERIDHEKEEHPDGEEFELDQNDKRDMEGLEKSLGLMGSQSTTTSMDEKEDGESVVNRLEEKVAELEKLVLRR</sequence>
<proteinExistence type="inferred from homology"/>
<evidence type="ECO:0000256" key="1">
    <source>
        <dbReference type="ARBA" id="ARBA00004123"/>
    </source>
</evidence>
<reference evidence="10 11" key="1">
    <citation type="submission" date="2024-01" db="EMBL/GenBank/DDBJ databases">
        <title>Comparative genomics of Cryptococcus and Kwoniella reveals pathogenesis evolution and contrasting modes of karyotype evolution via chromosome fusion or intercentromeric recombination.</title>
        <authorList>
            <person name="Coelho M.A."/>
            <person name="David-Palma M."/>
            <person name="Shea T."/>
            <person name="Bowers K."/>
            <person name="McGinley-Smith S."/>
            <person name="Mohammad A.W."/>
            <person name="Gnirke A."/>
            <person name="Yurkov A.M."/>
            <person name="Nowrousian M."/>
            <person name="Sun S."/>
            <person name="Cuomo C.A."/>
            <person name="Heitman J."/>
        </authorList>
    </citation>
    <scope>NUCLEOTIDE SEQUENCE [LARGE SCALE GENOMIC DNA]</scope>
    <source>
        <strain evidence="10">CBS 11374</strain>
    </source>
</reference>
<evidence type="ECO:0000259" key="9">
    <source>
        <dbReference type="Pfam" id="PF09811"/>
    </source>
</evidence>
<feature type="region of interest" description="Disordered" evidence="8">
    <location>
        <begin position="132"/>
        <end position="185"/>
    </location>
</feature>
<keyword evidence="7" id="KW-0539">Nucleus</keyword>
<dbReference type="GeneID" id="87953868"/>
<keyword evidence="11" id="KW-1185">Reference proteome</keyword>
<dbReference type="PANTHER" id="PTHR18829:SF0">
    <property type="entry name" value="PROTEIN YAE1 HOMOLOG"/>
    <property type="match status" value="1"/>
</dbReference>
<evidence type="ECO:0000256" key="3">
    <source>
        <dbReference type="ARBA" id="ARBA00007096"/>
    </source>
</evidence>
<evidence type="ECO:0000256" key="5">
    <source>
        <dbReference type="ARBA" id="ARBA00018400"/>
    </source>
</evidence>